<sequence length="424" mass="47650">MSGRVPFCLGTSIPSLVTLMLKGNKLSGTIPQAYTITSALRMIDLSNNSLQGELPRALVNCTMLEFLDVSHNQIIDTFPCWLGALPELKVISLHHNQLYGSIDCPTACAFSKIHIIDLSHNEFTGSLPSEMIQGWKSMKTLSLVQLQYESYYYVQLYKDFWVTSFDGYSFTMSNKGTAMVYERLQEWYYLISIDPSSNRISGKISDAMGELKGLYSLNLSNNTFSGSIPSSFGELSYLESLDLSLNNFSGKIPHQLTQLTFLSFFNVSFNSLSGLIPENKQFGTFQGNSFQGNQGLCGNQLMKKCVDTRPSIAPPSTFDGDQDPVSFLELYWEVVLIGYGGGLVTGLVLGSTYSPEIFEWLKRIYPYGHEELAVCEDIDQFHYVVFFANMKLSEQEIMNLMWISEYIADQNQKPRVPGIVVFIF</sequence>
<keyword evidence="5" id="KW-0812">Transmembrane</keyword>
<dbReference type="PANTHER" id="PTHR27004">
    <property type="entry name" value="RECEPTOR-LIKE PROTEIN 12 ISOFORM X1"/>
    <property type="match status" value="1"/>
</dbReference>
<dbReference type="FunFam" id="3.80.10.10:FF:000111">
    <property type="entry name" value="LRR receptor-like serine/threonine-protein kinase ERECTA"/>
    <property type="match status" value="1"/>
</dbReference>
<evidence type="ECO:0000313" key="12">
    <source>
        <dbReference type="Proteomes" id="UP001359559"/>
    </source>
</evidence>
<evidence type="ECO:0000256" key="1">
    <source>
        <dbReference type="ARBA" id="ARBA00004251"/>
    </source>
</evidence>
<evidence type="ECO:0000256" key="8">
    <source>
        <dbReference type="ARBA" id="ARBA00023136"/>
    </source>
</evidence>
<gene>
    <name evidence="11" type="ORF">RJT34_18241</name>
</gene>
<evidence type="ECO:0000256" key="5">
    <source>
        <dbReference type="ARBA" id="ARBA00022692"/>
    </source>
</evidence>
<evidence type="ECO:0000256" key="7">
    <source>
        <dbReference type="ARBA" id="ARBA00022989"/>
    </source>
</evidence>
<dbReference type="InterPro" id="IPR001611">
    <property type="entry name" value="Leu-rich_rpt"/>
</dbReference>
<dbReference type="InterPro" id="IPR036079">
    <property type="entry name" value="ATPase_csu/dsu_sf"/>
</dbReference>
<evidence type="ECO:0000256" key="2">
    <source>
        <dbReference type="ARBA" id="ARBA00009592"/>
    </source>
</evidence>
<keyword evidence="6" id="KW-0677">Repeat</keyword>
<dbReference type="SUPFAM" id="SSF103486">
    <property type="entry name" value="V-type ATP synthase subunit C"/>
    <property type="match status" value="1"/>
</dbReference>
<keyword evidence="3" id="KW-1003">Cell membrane</keyword>
<keyword evidence="8" id="KW-0472">Membrane</keyword>
<name>A0AAN9JBN8_CLITE</name>
<keyword evidence="10" id="KW-0325">Glycoprotein</keyword>
<evidence type="ECO:0000256" key="4">
    <source>
        <dbReference type="ARBA" id="ARBA00022614"/>
    </source>
</evidence>
<evidence type="ECO:0000256" key="6">
    <source>
        <dbReference type="ARBA" id="ARBA00022737"/>
    </source>
</evidence>
<dbReference type="GO" id="GO:0005886">
    <property type="term" value="C:plasma membrane"/>
    <property type="evidence" value="ECO:0007669"/>
    <property type="project" value="UniProtKB-SubCell"/>
</dbReference>
<proteinExistence type="inferred from homology"/>
<dbReference type="PANTHER" id="PTHR27004:SF460">
    <property type="entry name" value="RECEPTOR-LIKE PROTEIN 33"/>
    <property type="match status" value="1"/>
</dbReference>
<comment type="subcellular location">
    <subcellularLocation>
        <location evidence="1">Cell membrane</location>
        <topology evidence="1">Single-pass type I membrane protein</topology>
    </subcellularLocation>
</comment>
<dbReference type="Pfam" id="PF13855">
    <property type="entry name" value="LRR_8"/>
    <property type="match status" value="1"/>
</dbReference>
<evidence type="ECO:0000313" key="11">
    <source>
        <dbReference type="EMBL" id="KAK7295334.1"/>
    </source>
</evidence>
<evidence type="ECO:0000256" key="10">
    <source>
        <dbReference type="ARBA" id="ARBA00023180"/>
    </source>
</evidence>
<evidence type="ECO:0000256" key="9">
    <source>
        <dbReference type="ARBA" id="ARBA00023170"/>
    </source>
</evidence>
<dbReference type="Pfam" id="PF00560">
    <property type="entry name" value="LRR_1"/>
    <property type="match status" value="3"/>
</dbReference>
<dbReference type="EMBL" id="JAYKXN010000004">
    <property type="protein sequence ID" value="KAK7295334.1"/>
    <property type="molecule type" value="Genomic_DNA"/>
</dbReference>
<dbReference type="Gene3D" id="3.80.10.10">
    <property type="entry name" value="Ribonuclease Inhibitor"/>
    <property type="match status" value="1"/>
</dbReference>
<reference evidence="11 12" key="1">
    <citation type="submission" date="2024-01" db="EMBL/GenBank/DDBJ databases">
        <title>The genomes of 5 underutilized Papilionoideae crops provide insights into root nodulation and disease resistance.</title>
        <authorList>
            <person name="Yuan L."/>
        </authorList>
    </citation>
    <scope>NUCLEOTIDE SEQUENCE [LARGE SCALE GENOMIC DNA]</scope>
    <source>
        <strain evidence="11">LY-2023</strain>
        <tissue evidence="11">Leaf</tissue>
    </source>
</reference>
<evidence type="ECO:0000256" key="3">
    <source>
        <dbReference type="ARBA" id="ARBA00022475"/>
    </source>
</evidence>
<keyword evidence="4" id="KW-0433">Leucine-rich repeat</keyword>
<keyword evidence="9" id="KW-0675">Receptor</keyword>
<dbReference type="AlphaFoldDB" id="A0AAN9JBN8"/>
<protein>
    <submittedName>
        <fullName evidence="11">Uncharacterized protein</fullName>
    </submittedName>
</protein>
<dbReference type="Proteomes" id="UP001359559">
    <property type="component" value="Unassembled WGS sequence"/>
</dbReference>
<organism evidence="11 12">
    <name type="scientific">Clitoria ternatea</name>
    <name type="common">Butterfly pea</name>
    <dbReference type="NCBI Taxonomy" id="43366"/>
    <lineage>
        <taxon>Eukaryota</taxon>
        <taxon>Viridiplantae</taxon>
        <taxon>Streptophyta</taxon>
        <taxon>Embryophyta</taxon>
        <taxon>Tracheophyta</taxon>
        <taxon>Spermatophyta</taxon>
        <taxon>Magnoliopsida</taxon>
        <taxon>eudicotyledons</taxon>
        <taxon>Gunneridae</taxon>
        <taxon>Pentapetalae</taxon>
        <taxon>rosids</taxon>
        <taxon>fabids</taxon>
        <taxon>Fabales</taxon>
        <taxon>Fabaceae</taxon>
        <taxon>Papilionoideae</taxon>
        <taxon>50 kb inversion clade</taxon>
        <taxon>NPAAA clade</taxon>
        <taxon>indigoferoid/millettioid clade</taxon>
        <taxon>Phaseoleae</taxon>
        <taxon>Clitoria</taxon>
    </lineage>
</organism>
<dbReference type="InterPro" id="IPR032675">
    <property type="entry name" value="LRR_dom_sf"/>
</dbReference>
<keyword evidence="7" id="KW-1133">Transmembrane helix</keyword>
<comment type="caution">
    <text evidence="11">The sequence shown here is derived from an EMBL/GenBank/DDBJ whole genome shotgun (WGS) entry which is preliminary data.</text>
</comment>
<dbReference type="SUPFAM" id="SSF52058">
    <property type="entry name" value="L domain-like"/>
    <property type="match status" value="1"/>
</dbReference>
<keyword evidence="12" id="KW-1185">Reference proteome</keyword>
<accession>A0AAN9JBN8</accession>
<comment type="similarity">
    <text evidence="2">Belongs to the RLP family.</text>
</comment>